<proteinExistence type="predicted"/>
<reference evidence="1 2" key="1">
    <citation type="submission" date="2017-11" db="EMBL/GenBank/DDBJ databases">
        <title>De novo assembly and phasing of dikaryotic genomes from two isolates of Puccinia coronata f. sp. avenae, the causal agent of oat crown rust.</title>
        <authorList>
            <person name="Miller M.E."/>
            <person name="Zhang Y."/>
            <person name="Omidvar V."/>
            <person name="Sperschneider J."/>
            <person name="Schwessinger B."/>
            <person name="Raley C."/>
            <person name="Palmer J.M."/>
            <person name="Garnica D."/>
            <person name="Upadhyaya N."/>
            <person name="Rathjen J."/>
            <person name="Taylor J.M."/>
            <person name="Park R.F."/>
            <person name="Dodds P.N."/>
            <person name="Hirsch C.D."/>
            <person name="Kianian S.F."/>
            <person name="Figueroa M."/>
        </authorList>
    </citation>
    <scope>NUCLEOTIDE SEQUENCE [LARGE SCALE GENOMIC DNA]</scope>
    <source>
        <strain evidence="1">12SD80</strain>
    </source>
</reference>
<evidence type="ECO:0000313" key="1">
    <source>
        <dbReference type="EMBL" id="PLW35326.1"/>
    </source>
</evidence>
<sequence length="56" mass="5864">MAPPRAGSPRPLKAPLTTCTLFKHYFTPPSCPPTLVPFSSESSPLVLGPAASTRSP</sequence>
<accession>A0A2N5UC69</accession>
<comment type="caution">
    <text evidence="1">The sequence shown here is derived from an EMBL/GenBank/DDBJ whole genome shotgun (WGS) entry which is preliminary data.</text>
</comment>
<name>A0A2N5UC69_9BASI</name>
<evidence type="ECO:0000313" key="2">
    <source>
        <dbReference type="Proteomes" id="UP000235392"/>
    </source>
</evidence>
<dbReference type="EMBL" id="PGCI01000180">
    <property type="protein sequence ID" value="PLW35326.1"/>
    <property type="molecule type" value="Genomic_DNA"/>
</dbReference>
<dbReference type="AlphaFoldDB" id="A0A2N5UC69"/>
<dbReference type="Proteomes" id="UP000235392">
    <property type="component" value="Unassembled WGS sequence"/>
</dbReference>
<organism evidence="1 2">
    <name type="scientific">Puccinia coronata f. sp. avenae</name>
    <dbReference type="NCBI Taxonomy" id="200324"/>
    <lineage>
        <taxon>Eukaryota</taxon>
        <taxon>Fungi</taxon>
        <taxon>Dikarya</taxon>
        <taxon>Basidiomycota</taxon>
        <taxon>Pucciniomycotina</taxon>
        <taxon>Pucciniomycetes</taxon>
        <taxon>Pucciniales</taxon>
        <taxon>Pucciniaceae</taxon>
        <taxon>Puccinia</taxon>
    </lineage>
</organism>
<gene>
    <name evidence="1" type="ORF">PCASD_18004</name>
</gene>
<protein>
    <submittedName>
        <fullName evidence="1">Uncharacterized protein</fullName>
    </submittedName>
</protein>